<keyword evidence="1" id="KW-0812">Transmembrane</keyword>
<keyword evidence="1" id="KW-0472">Membrane</keyword>
<protein>
    <recommendedName>
        <fullName evidence="2">DUF8188 domain-containing protein</fullName>
    </recommendedName>
</protein>
<keyword evidence="1" id="KW-1133">Transmembrane helix</keyword>
<dbReference type="Pfam" id="PF26603">
    <property type="entry name" value="DUF8188"/>
    <property type="match status" value="1"/>
</dbReference>
<name>A0A9Q3YWV9_9FLAO</name>
<sequence>MKIVYQVLTYLGTIMILNLLANWFFVSKNNGEKYIDNYISCSREVKIKVNPDFFEGQNSHTSFFKYTILFKGIYGNSGDFIFKDDLNNKFFKIMRFDYYDDKFGLPQSTSLDNEELYVKVDPLQYNNPAFGTKENPIPIFSYKGVNKQLMTEIRTDEKGEDGRYINKSIPLSPTEEEYHYNVEQYLTYVMPKEEFKKRFK</sequence>
<dbReference type="AlphaFoldDB" id="A0A9Q3YWV9"/>
<dbReference type="InterPro" id="IPR058501">
    <property type="entry name" value="DUF8188"/>
</dbReference>
<dbReference type="EMBL" id="JAJNAY010000001">
    <property type="protein sequence ID" value="MCD1116412.1"/>
    <property type="molecule type" value="Genomic_DNA"/>
</dbReference>
<gene>
    <name evidence="3" type="ORF">LO744_06030</name>
</gene>
<keyword evidence="4" id="KW-1185">Reference proteome</keyword>
<feature type="domain" description="DUF8188" evidence="2">
    <location>
        <begin position="30"/>
        <end position="199"/>
    </location>
</feature>
<comment type="caution">
    <text evidence="3">The sequence shown here is derived from an EMBL/GenBank/DDBJ whole genome shotgun (WGS) entry which is preliminary data.</text>
</comment>
<organism evidence="3 4">
    <name type="scientific">Chryseobacterium turcicum</name>
    <dbReference type="NCBI Taxonomy" id="2898076"/>
    <lineage>
        <taxon>Bacteria</taxon>
        <taxon>Pseudomonadati</taxon>
        <taxon>Bacteroidota</taxon>
        <taxon>Flavobacteriia</taxon>
        <taxon>Flavobacteriales</taxon>
        <taxon>Weeksellaceae</taxon>
        <taxon>Chryseobacterium group</taxon>
        <taxon>Chryseobacterium</taxon>
    </lineage>
</organism>
<dbReference type="Proteomes" id="UP001108025">
    <property type="component" value="Unassembled WGS sequence"/>
</dbReference>
<reference evidence="3" key="1">
    <citation type="submission" date="2021-11" db="EMBL/GenBank/DDBJ databases">
        <title>Description of novel Chryseobacterium species.</title>
        <authorList>
            <person name="Saticioglu I.B."/>
            <person name="Ay H."/>
            <person name="Altun S."/>
            <person name="Duman M."/>
        </authorList>
    </citation>
    <scope>NUCLEOTIDE SEQUENCE</scope>
    <source>
        <strain evidence="3">C-17</strain>
    </source>
</reference>
<evidence type="ECO:0000259" key="2">
    <source>
        <dbReference type="Pfam" id="PF26603"/>
    </source>
</evidence>
<proteinExistence type="predicted"/>
<feature type="transmembrane region" description="Helical" evidence="1">
    <location>
        <begin position="7"/>
        <end position="26"/>
    </location>
</feature>
<accession>A0A9Q3YWV9</accession>
<dbReference type="RefSeq" id="WP_230667832.1">
    <property type="nucleotide sequence ID" value="NZ_JAJNAY010000001.1"/>
</dbReference>
<evidence type="ECO:0000313" key="3">
    <source>
        <dbReference type="EMBL" id="MCD1116412.1"/>
    </source>
</evidence>
<evidence type="ECO:0000313" key="4">
    <source>
        <dbReference type="Proteomes" id="UP001108025"/>
    </source>
</evidence>
<evidence type="ECO:0000256" key="1">
    <source>
        <dbReference type="SAM" id="Phobius"/>
    </source>
</evidence>